<dbReference type="InterPro" id="IPR047647">
    <property type="entry name" value="ISAs1_transpos"/>
</dbReference>
<dbReference type="PANTHER" id="PTHR30298">
    <property type="entry name" value="H REPEAT-ASSOCIATED PREDICTED TRANSPOSASE"/>
    <property type="match status" value="1"/>
</dbReference>
<dbReference type="Pfam" id="PF01609">
    <property type="entry name" value="DDE_Tnp_1"/>
    <property type="match status" value="1"/>
</dbReference>
<feature type="domain" description="H repeat-associated protein N-terminal" evidence="2">
    <location>
        <begin position="32"/>
        <end position="125"/>
    </location>
</feature>
<dbReference type="EMBL" id="CP108140">
    <property type="protein sequence ID" value="WTP91596.1"/>
    <property type="molecule type" value="Genomic_DNA"/>
</dbReference>
<dbReference type="NCBIfam" id="NF033564">
    <property type="entry name" value="transpos_ISAs1"/>
    <property type="match status" value="1"/>
</dbReference>
<dbReference type="PANTHER" id="PTHR30298:SF0">
    <property type="entry name" value="PROTEIN YBFL-RELATED"/>
    <property type="match status" value="1"/>
</dbReference>
<protein>
    <submittedName>
        <fullName evidence="3">ISAs1 family transposase</fullName>
    </submittedName>
</protein>
<dbReference type="InterPro" id="IPR002559">
    <property type="entry name" value="Transposase_11"/>
</dbReference>
<name>A0AAU1I9M3_9ACTN</name>
<accession>A0AAU1I9M3</accession>
<evidence type="ECO:0000313" key="3">
    <source>
        <dbReference type="EMBL" id="WTP91596.1"/>
    </source>
</evidence>
<dbReference type="GO" id="GO:0003677">
    <property type="term" value="F:DNA binding"/>
    <property type="evidence" value="ECO:0007669"/>
    <property type="project" value="InterPro"/>
</dbReference>
<dbReference type="GO" id="GO:0004803">
    <property type="term" value="F:transposase activity"/>
    <property type="evidence" value="ECO:0007669"/>
    <property type="project" value="InterPro"/>
</dbReference>
<dbReference type="InterPro" id="IPR051698">
    <property type="entry name" value="Transposase_11-like"/>
</dbReference>
<feature type="domain" description="Transposase IS4-like" evidence="1">
    <location>
        <begin position="150"/>
        <end position="373"/>
    </location>
</feature>
<reference evidence="3" key="1">
    <citation type="submission" date="2022-10" db="EMBL/GenBank/DDBJ databases">
        <title>The complete genomes of actinobacterial strains from the NBC collection.</title>
        <authorList>
            <person name="Joergensen T.S."/>
            <person name="Alvarez Arevalo M."/>
            <person name="Sterndorff E.B."/>
            <person name="Faurdal D."/>
            <person name="Vuksanovic O."/>
            <person name="Mourched A.-S."/>
            <person name="Charusanti P."/>
            <person name="Shaw S."/>
            <person name="Blin K."/>
            <person name="Weber T."/>
        </authorList>
    </citation>
    <scope>NUCLEOTIDE SEQUENCE</scope>
    <source>
        <strain evidence="3">NBC 00180</strain>
    </source>
</reference>
<dbReference type="AlphaFoldDB" id="A0AAU1I9M3"/>
<evidence type="ECO:0000259" key="2">
    <source>
        <dbReference type="Pfam" id="PF13808"/>
    </source>
</evidence>
<evidence type="ECO:0000259" key="1">
    <source>
        <dbReference type="Pfam" id="PF01609"/>
    </source>
</evidence>
<dbReference type="InterPro" id="IPR032806">
    <property type="entry name" value="YbfD_N"/>
</dbReference>
<sequence length="405" mass="43872">MPAAPSSPILAGLGQLAGRDPACPDELPALLARLSRLPDPRRRRGRRHPLPYVLTVAACAVLAGAQSLTAIAEWAADAPDLLLLRCGAALRDPDRPYRAPSEATVRRMLQRVDGDALDVAIGGWLTARAAASHAGGQDNDPPAHQVRAAVAVDGKSLRGAIRADGRCVHLISALRSDGIVLAQREVDAKSNEITAFRPLLDSLDLAGAVVTFDALLTQTDHAKFLVEEKDAHYIAVLKANHPTLHTLVKDLPWKEVPLMDRTRTAAHGRDEIRRLKAVTVPRLPFPHVGQALQIVRRRRTVRTGKVTLERVYAVISLPVHQATAADLAEHVRGHWAIENREHHVRDVTFGEDASRVRTGSAPRAMASLRNLAIGALRLAGRDNIAEGLRHHGRDMARPLATLGLT</sequence>
<gene>
    <name evidence="3" type="ORF">OG477_42895</name>
</gene>
<dbReference type="GO" id="GO:0006313">
    <property type="term" value="P:DNA transposition"/>
    <property type="evidence" value="ECO:0007669"/>
    <property type="project" value="InterPro"/>
</dbReference>
<organism evidence="3">
    <name type="scientific">Streptomyces sp. NBC_00180</name>
    <dbReference type="NCBI Taxonomy" id="2903632"/>
    <lineage>
        <taxon>Bacteria</taxon>
        <taxon>Bacillati</taxon>
        <taxon>Actinomycetota</taxon>
        <taxon>Actinomycetes</taxon>
        <taxon>Kitasatosporales</taxon>
        <taxon>Streptomycetaceae</taxon>
        <taxon>Streptomyces</taxon>
    </lineage>
</organism>
<dbReference type="Pfam" id="PF13808">
    <property type="entry name" value="DDE_Tnp_1_assoc"/>
    <property type="match status" value="1"/>
</dbReference>
<proteinExistence type="predicted"/>